<dbReference type="InterPro" id="IPR002502">
    <property type="entry name" value="Amidase_domain"/>
</dbReference>
<dbReference type="Pfam" id="PF01510">
    <property type="entry name" value="Amidase_2"/>
    <property type="match status" value="1"/>
</dbReference>
<dbReference type="EC" id="3.5.1.28" evidence="2"/>
<dbReference type="SUPFAM" id="SSF55846">
    <property type="entry name" value="N-acetylmuramoyl-L-alanine amidase-like"/>
    <property type="match status" value="1"/>
</dbReference>
<organism evidence="2 3">
    <name type="scientific">Dysgonomonas hofstadii</name>
    <dbReference type="NCBI Taxonomy" id="637886"/>
    <lineage>
        <taxon>Bacteria</taxon>
        <taxon>Pseudomonadati</taxon>
        <taxon>Bacteroidota</taxon>
        <taxon>Bacteroidia</taxon>
        <taxon>Bacteroidales</taxon>
        <taxon>Dysgonomonadaceae</taxon>
        <taxon>Dysgonomonas</taxon>
    </lineage>
</organism>
<sequence>MRKIKYIGVHCTGGLDSQSLESIQAYWKNTLGWKNPGYHYLIFPDGTEVQLLSEDKVSNGVKGFNSELINVCYVGGMIIENKKTVFTDTRTDSQKATMLSRLKKLKVKYPDAIIKGHRDFSPDLNGNGKVDYFEWIKVCPCFDAMEEYKL</sequence>
<keyword evidence="3" id="KW-1185">Reference proteome</keyword>
<dbReference type="InterPro" id="IPR036505">
    <property type="entry name" value="Amidase/PGRP_sf"/>
</dbReference>
<dbReference type="GO" id="GO:0008745">
    <property type="term" value="F:N-acetylmuramoyl-L-alanine amidase activity"/>
    <property type="evidence" value="ECO:0007669"/>
    <property type="project" value="UniProtKB-EC"/>
</dbReference>
<proteinExistence type="predicted"/>
<dbReference type="InterPro" id="IPR018247">
    <property type="entry name" value="EF_Hand_1_Ca_BS"/>
</dbReference>
<feature type="domain" description="N-acetylmuramoyl-L-alanine amidase" evidence="1">
    <location>
        <begin position="2"/>
        <end position="120"/>
    </location>
</feature>
<dbReference type="CDD" id="cd06583">
    <property type="entry name" value="PGRP"/>
    <property type="match status" value="1"/>
</dbReference>
<evidence type="ECO:0000313" key="3">
    <source>
        <dbReference type="Proteomes" id="UP000555103"/>
    </source>
</evidence>
<dbReference type="GO" id="GO:0009253">
    <property type="term" value="P:peptidoglycan catabolic process"/>
    <property type="evidence" value="ECO:0007669"/>
    <property type="project" value="InterPro"/>
</dbReference>
<protein>
    <submittedName>
        <fullName evidence="2">N-acetylmuramoyl-L-alanine amidase</fullName>
        <ecNumber evidence="2">3.5.1.28</ecNumber>
    </submittedName>
</protein>
<gene>
    <name evidence="2" type="ORF">GGR21_002444</name>
</gene>
<evidence type="ECO:0000313" key="2">
    <source>
        <dbReference type="EMBL" id="MBB4036538.1"/>
    </source>
</evidence>
<dbReference type="Gene3D" id="3.40.80.10">
    <property type="entry name" value="Peptidoglycan recognition protein-like"/>
    <property type="match status" value="1"/>
</dbReference>
<name>A0A840CQX7_9BACT</name>
<comment type="caution">
    <text evidence="2">The sequence shown here is derived from an EMBL/GenBank/DDBJ whole genome shotgun (WGS) entry which is preliminary data.</text>
</comment>
<reference evidence="2 3" key="1">
    <citation type="submission" date="2020-08" db="EMBL/GenBank/DDBJ databases">
        <title>Genomic Encyclopedia of Type Strains, Phase IV (KMG-IV): sequencing the most valuable type-strain genomes for metagenomic binning, comparative biology and taxonomic classification.</title>
        <authorList>
            <person name="Goeker M."/>
        </authorList>
    </citation>
    <scope>NUCLEOTIDE SEQUENCE [LARGE SCALE GENOMIC DNA]</scope>
    <source>
        <strain evidence="2 3">DSM 104969</strain>
    </source>
</reference>
<dbReference type="PROSITE" id="PS00018">
    <property type="entry name" value="EF_HAND_1"/>
    <property type="match status" value="1"/>
</dbReference>
<dbReference type="AlphaFoldDB" id="A0A840CQX7"/>
<dbReference type="EMBL" id="JACIEP010000008">
    <property type="protein sequence ID" value="MBB4036538.1"/>
    <property type="molecule type" value="Genomic_DNA"/>
</dbReference>
<evidence type="ECO:0000259" key="1">
    <source>
        <dbReference type="Pfam" id="PF01510"/>
    </source>
</evidence>
<dbReference type="RefSeq" id="WP_183307439.1">
    <property type="nucleotide sequence ID" value="NZ_JACIEP010000008.1"/>
</dbReference>
<accession>A0A840CQX7</accession>
<keyword evidence="2" id="KW-0378">Hydrolase</keyword>
<dbReference type="Proteomes" id="UP000555103">
    <property type="component" value="Unassembled WGS sequence"/>
</dbReference>